<organism evidence="1 2">
    <name type="scientific">Marininema mesophilum</name>
    <dbReference type="NCBI Taxonomy" id="1048340"/>
    <lineage>
        <taxon>Bacteria</taxon>
        <taxon>Bacillati</taxon>
        <taxon>Bacillota</taxon>
        <taxon>Bacilli</taxon>
        <taxon>Bacillales</taxon>
        <taxon>Thermoactinomycetaceae</taxon>
        <taxon>Marininema</taxon>
    </lineage>
</organism>
<dbReference type="Pfam" id="PF11256">
    <property type="entry name" value="SAV0927-like"/>
    <property type="match status" value="1"/>
</dbReference>
<dbReference type="RefSeq" id="WP_091737317.1">
    <property type="nucleotide sequence ID" value="NZ_FNNQ01000004.1"/>
</dbReference>
<evidence type="ECO:0008006" key="3">
    <source>
        <dbReference type="Google" id="ProtNLM"/>
    </source>
</evidence>
<protein>
    <recommendedName>
        <fullName evidence="3">DUF3055 domain-containing protein</fullName>
    </recommendedName>
</protein>
<dbReference type="STRING" id="1048340.SAMN05444487_10491"/>
<reference evidence="1 2" key="1">
    <citation type="submission" date="2016-10" db="EMBL/GenBank/DDBJ databases">
        <authorList>
            <person name="de Groot N.N."/>
        </authorList>
    </citation>
    <scope>NUCLEOTIDE SEQUENCE [LARGE SCALE GENOMIC DNA]</scope>
    <source>
        <strain evidence="1 2">DSM 45610</strain>
    </source>
</reference>
<proteinExistence type="predicted"/>
<dbReference type="EMBL" id="FNNQ01000004">
    <property type="protein sequence ID" value="SDW54960.1"/>
    <property type="molecule type" value="Genomic_DNA"/>
</dbReference>
<dbReference type="Proteomes" id="UP000198534">
    <property type="component" value="Unassembled WGS sequence"/>
</dbReference>
<dbReference type="InterPro" id="IPR021415">
    <property type="entry name" value="SAV0927-like"/>
</dbReference>
<gene>
    <name evidence="1" type="ORF">SAMN05444487_10491</name>
</gene>
<evidence type="ECO:0000313" key="2">
    <source>
        <dbReference type="Proteomes" id="UP000198534"/>
    </source>
</evidence>
<dbReference type="AlphaFoldDB" id="A0A1H2UFS8"/>
<accession>A0A1H2UFS8</accession>
<name>A0A1H2UFS8_9BACL</name>
<evidence type="ECO:0000313" key="1">
    <source>
        <dbReference type="EMBL" id="SDW54960.1"/>
    </source>
</evidence>
<keyword evidence="2" id="KW-1185">Reference proteome</keyword>
<sequence length="96" mass="11020">MALDYLLDETEKPVVRHVCLAAKANRYDFSLIYTHKFYGGKTMVACLQSGKLLLMDTDDLITGEWVEKLGIEKDDVEIMKAFLQSALNDEVLRQEY</sequence>